<dbReference type="InterPro" id="IPR029045">
    <property type="entry name" value="ClpP/crotonase-like_dom_sf"/>
</dbReference>
<keyword evidence="2" id="KW-0472">Membrane</keyword>
<proteinExistence type="predicted"/>
<name>A0A1M4N6X4_9RHOB</name>
<dbReference type="Proteomes" id="UP000184085">
    <property type="component" value="Unassembled WGS sequence"/>
</dbReference>
<evidence type="ECO:0000313" key="4">
    <source>
        <dbReference type="Proteomes" id="UP000184085"/>
    </source>
</evidence>
<dbReference type="EMBL" id="FMJB01000065">
    <property type="protein sequence ID" value="SCM69685.1"/>
    <property type="molecule type" value="Genomic_DNA"/>
</dbReference>
<gene>
    <name evidence="3" type="ORF">KARMA_3925</name>
</gene>
<reference evidence="4" key="1">
    <citation type="submission" date="2016-09" db="EMBL/GenBank/DDBJ databases">
        <authorList>
            <person name="Wibberg D."/>
        </authorList>
    </citation>
    <scope>NUCLEOTIDE SEQUENCE [LARGE SCALE GENOMIC DNA]</scope>
</reference>
<evidence type="ECO:0000256" key="2">
    <source>
        <dbReference type="SAM" id="Phobius"/>
    </source>
</evidence>
<keyword evidence="4" id="KW-1185">Reference proteome</keyword>
<sequence length="259" mass="28122">MSETDTVDTRSAKHIRRAILAILWVQIGIGAFLAGSDVMSGLDGVMRPSSAPSFDQPVRPGDQTRRFEPANAPDLTTDPSRRTPFPGGDNVPSRLAFEAADGTAFVKGQISPGDAVRFDEWLATVDVDRVRLMSPGGSVQDALHIGRTIRRNALETVMLAGDFCYSACPYVLAGGTIRQIDDEASVGVHQHYFDENTVLPAFIAVENIQRGQAEVVAYLTEMGIDLRVTEHALSTPPDEIYVLVPEELVEYGFTTAEEA</sequence>
<dbReference type="RefSeq" id="WP_072709551.1">
    <property type="nucleotide sequence ID" value="NZ_FMJB01000065.1"/>
</dbReference>
<dbReference type="AlphaFoldDB" id="A0A1M4N6X4"/>
<accession>A0A1M4N6X4</accession>
<keyword evidence="2" id="KW-0812">Transmembrane</keyword>
<organism evidence="3 4">
    <name type="scientific">Donghicola eburneus</name>
    <dbReference type="NCBI Taxonomy" id="393278"/>
    <lineage>
        <taxon>Bacteria</taxon>
        <taxon>Pseudomonadati</taxon>
        <taxon>Pseudomonadota</taxon>
        <taxon>Alphaproteobacteria</taxon>
        <taxon>Rhodobacterales</taxon>
        <taxon>Roseobacteraceae</taxon>
        <taxon>Donghicola</taxon>
    </lineage>
</organism>
<protein>
    <submittedName>
        <fullName evidence="3">Uncharacterized protein</fullName>
    </submittedName>
</protein>
<evidence type="ECO:0000313" key="3">
    <source>
        <dbReference type="EMBL" id="SCM69685.1"/>
    </source>
</evidence>
<feature type="transmembrane region" description="Helical" evidence="2">
    <location>
        <begin position="18"/>
        <end position="39"/>
    </location>
</feature>
<dbReference type="SUPFAM" id="SSF52096">
    <property type="entry name" value="ClpP/crotonase"/>
    <property type="match status" value="1"/>
</dbReference>
<evidence type="ECO:0000256" key="1">
    <source>
        <dbReference type="SAM" id="MobiDB-lite"/>
    </source>
</evidence>
<dbReference type="Gene3D" id="3.90.226.10">
    <property type="entry name" value="2-enoyl-CoA Hydratase, Chain A, domain 1"/>
    <property type="match status" value="1"/>
</dbReference>
<keyword evidence="2" id="KW-1133">Transmembrane helix</keyword>
<feature type="region of interest" description="Disordered" evidence="1">
    <location>
        <begin position="49"/>
        <end position="89"/>
    </location>
</feature>